<protein>
    <submittedName>
        <fullName evidence="2">Uncharacterized protein</fullName>
    </submittedName>
</protein>
<evidence type="ECO:0000313" key="3">
    <source>
        <dbReference type="Proteomes" id="UP000199476"/>
    </source>
</evidence>
<reference evidence="2 3" key="1">
    <citation type="submission" date="2016-10" db="EMBL/GenBank/DDBJ databases">
        <authorList>
            <person name="de Groot N.N."/>
        </authorList>
    </citation>
    <scope>NUCLEOTIDE SEQUENCE [LARGE SCALE GENOMIC DNA]</scope>
    <source>
        <strain evidence="2 3">SLAS-1</strain>
    </source>
</reference>
<name>A0A1G9QEN0_9FIRM</name>
<feature type="transmembrane region" description="Helical" evidence="1">
    <location>
        <begin position="111"/>
        <end position="132"/>
    </location>
</feature>
<sequence length="173" mass="19516">MAIWILRILSYIFLLYLLYFSQEVGRYLLGLRLGVPGSSIKIDMGEFPQRTSIYDGERWVSSNEEDFLKAYSRYDVFWEYGFLFASSGIFGESALTVIITLSCALLRLDEIALAAVLVSTGLNLVQMAYSIIISWRGDEIKGDYTVIHKLNARLAAGMVVFVFLLRLALFAAV</sequence>
<feature type="transmembrane region" description="Helical" evidence="1">
    <location>
        <begin position="5"/>
        <end position="22"/>
    </location>
</feature>
<feature type="transmembrane region" description="Helical" evidence="1">
    <location>
        <begin position="80"/>
        <end position="104"/>
    </location>
</feature>
<dbReference type="AlphaFoldDB" id="A0A1G9QEN0"/>
<feature type="transmembrane region" description="Helical" evidence="1">
    <location>
        <begin position="152"/>
        <end position="172"/>
    </location>
</feature>
<dbReference type="STRING" id="321763.SAMN04488692_11656"/>
<keyword evidence="1" id="KW-1133">Transmembrane helix</keyword>
<organism evidence="2 3">
    <name type="scientific">Halarsenatibacter silvermanii</name>
    <dbReference type="NCBI Taxonomy" id="321763"/>
    <lineage>
        <taxon>Bacteria</taxon>
        <taxon>Bacillati</taxon>
        <taxon>Bacillota</taxon>
        <taxon>Clostridia</taxon>
        <taxon>Halanaerobiales</taxon>
        <taxon>Halarsenatibacteraceae</taxon>
        <taxon>Halarsenatibacter</taxon>
    </lineage>
</organism>
<accession>A0A1G9QEN0</accession>
<dbReference type="RefSeq" id="WP_089760894.1">
    <property type="nucleotide sequence ID" value="NZ_FNGO01000016.1"/>
</dbReference>
<evidence type="ECO:0000256" key="1">
    <source>
        <dbReference type="SAM" id="Phobius"/>
    </source>
</evidence>
<dbReference type="EMBL" id="FNGO01000016">
    <property type="protein sequence ID" value="SDM09469.1"/>
    <property type="molecule type" value="Genomic_DNA"/>
</dbReference>
<proteinExistence type="predicted"/>
<keyword evidence="3" id="KW-1185">Reference proteome</keyword>
<dbReference type="Proteomes" id="UP000199476">
    <property type="component" value="Unassembled WGS sequence"/>
</dbReference>
<keyword evidence="1" id="KW-0472">Membrane</keyword>
<keyword evidence="1" id="KW-0812">Transmembrane</keyword>
<evidence type="ECO:0000313" key="2">
    <source>
        <dbReference type="EMBL" id="SDM09469.1"/>
    </source>
</evidence>
<gene>
    <name evidence="2" type="ORF">SAMN04488692_11656</name>
</gene>